<proteinExistence type="predicted"/>
<keyword evidence="2" id="KW-1185">Reference proteome</keyword>
<organism evidence="1 2">
    <name type="scientific">Ophiocordyceps australis</name>
    <dbReference type="NCBI Taxonomy" id="1399860"/>
    <lineage>
        <taxon>Eukaryota</taxon>
        <taxon>Fungi</taxon>
        <taxon>Dikarya</taxon>
        <taxon>Ascomycota</taxon>
        <taxon>Pezizomycotina</taxon>
        <taxon>Sordariomycetes</taxon>
        <taxon>Hypocreomycetidae</taxon>
        <taxon>Hypocreales</taxon>
        <taxon>Ophiocordycipitaceae</taxon>
        <taxon>Ophiocordyceps</taxon>
    </lineage>
</organism>
<dbReference type="AlphaFoldDB" id="A0A2C5Y186"/>
<dbReference type="Proteomes" id="UP000224854">
    <property type="component" value="Unassembled WGS sequence"/>
</dbReference>
<evidence type="ECO:0000313" key="1">
    <source>
        <dbReference type="EMBL" id="PHH61436.1"/>
    </source>
</evidence>
<accession>A0A2C5Y186</accession>
<sequence length="114" mass="12253">MPACKSAWTCQCRQGHFTEHSVSAGRVTADDCAVRPETPPQPIHGSMVVAMAGYWLPRPQLPFHAIMQAKVEAKVEAKSSSSQAKYKGPAHAESIAHDGYGCGLDTAVEVAMMR</sequence>
<protein>
    <submittedName>
        <fullName evidence="1">Uncharacterized protein</fullName>
    </submittedName>
</protein>
<evidence type="ECO:0000313" key="2">
    <source>
        <dbReference type="Proteomes" id="UP000224854"/>
    </source>
</evidence>
<reference evidence="1 2" key="1">
    <citation type="submission" date="2017-06" db="EMBL/GenBank/DDBJ databases">
        <title>Ant-infecting Ophiocordyceps genomes reveal a high diversity of potential behavioral manipulation genes and a possible major role for enterotoxins.</title>
        <authorList>
            <person name="De Bekker C."/>
            <person name="Evans H.C."/>
            <person name="Brachmann A."/>
            <person name="Hughes D.P."/>
        </authorList>
    </citation>
    <scope>NUCLEOTIDE SEQUENCE [LARGE SCALE GENOMIC DNA]</scope>
    <source>
        <strain evidence="1 2">1348a</strain>
    </source>
</reference>
<comment type="caution">
    <text evidence="1">The sequence shown here is derived from an EMBL/GenBank/DDBJ whole genome shotgun (WGS) entry which is preliminary data.</text>
</comment>
<gene>
    <name evidence="1" type="ORF">CDD82_2147</name>
</gene>
<dbReference type="EMBL" id="NJEU01001730">
    <property type="protein sequence ID" value="PHH61436.1"/>
    <property type="molecule type" value="Genomic_DNA"/>
</dbReference>
<name>A0A2C5Y186_9HYPO</name>